<evidence type="ECO:0000256" key="3">
    <source>
        <dbReference type="ARBA" id="ARBA00023002"/>
    </source>
</evidence>
<dbReference type="OrthoDB" id="9814695at2"/>
<dbReference type="Proteomes" id="UP000051660">
    <property type="component" value="Unassembled WGS sequence"/>
</dbReference>
<evidence type="ECO:0000259" key="5">
    <source>
        <dbReference type="Pfam" id="PF00296"/>
    </source>
</evidence>
<dbReference type="Gene3D" id="3.20.20.30">
    <property type="entry name" value="Luciferase-like domain"/>
    <property type="match status" value="1"/>
</dbReference>
<dbReference type="GO" id="GO:0008726">
    <property type="term" value="F:alkanesulfonate monooxygenase activity"/>
    <property type="evidence" value="ECO:0007669"/>
    <property type="project" value="TreeGrafter"/>
</dbReference>
<name>A0A0R3MXF8_9BRAD</name>
<dbReference type="RefSeq" id="WP_063800377.1">
    <property type="nucleotide sequence ID" value="NZ_LLYB01000071.1"/>
</dbReference>
<comment type="caution">
    <text evidence="6">The sequence shown here is derived from an EMBL/GenBank/DDBJ whole genome shotgun (WGS) entry which is preliminary data.</text>
</comment>
<dbReference type="InterPro" id="IPR036661">
    <property type="entry name" value="Luciferase-like_sf"/>
</dbReference>
<dbReference type="InterPro" id="IPR050172">
    <property type="entry name" value="SsuD_RutA_monooxygenase"/>
</dbReference>
<proteinExistence type="predicted"/>
<feature type="domain" description="Luciferase-like" evidence="5">
    <location>
        <begin position="25"/>
        <end position="318"/>
    </location>
</feature>
<reference evidence="6 7" key="1">
    <citation type="submission" date="2014-03" db="EMBL/GenBank/DDBJ databases">
        <title>Bradyrhizobium valentinum sp. nov., isolated from effective nodules of Lupinus mariae-josephae, a lupine endemic of basic-lime soils in Eastern Spain.</title>
        <authorList>
            <person name="Duran D."/>
            <person name="Rey L."/>
            <person name="Navarro A."/>
            <person name="Busquets A."/>
            <person name="Imperial J."/>
            <person name="Ruiz-Argueso T."/>
        </authorList>
    </citation>
    <scope>NUCLEOTIDE SEQUENCE [LARGE SCALE GENOMIC DNA]</scope>
    <source>
        <strain evidence="6 7">CCBAU 23086</strain>
    </source>
</reference>
<evidence type="ECO:0000256" key="2">
    <source>
        <dbReference type="ARBA" id="ARBA00022643"/>
    </source>
</evidence>
<dbReference type="EMBL" id="LLYB01000071">
    <property type="protein sequence ID" value="KRR22879.1"/>
    <property type="molecule type" value="Genomic_DNA"/>
</dbReference>
<dbReference type="CDD" id="cd01094">
    <property type="entry name" value="Alkanesulfonate_monoxygenase"/>
    <property type="match status" value="1"/>
</dbReference>
<protein>
    <recommendedName>
        <fullName evidence="5">Luciferase-like domain-containing protein</fullName>
    </recommendedName>
</protein>
<keyword evidence="3" id="KW-0560">Oxidoreductase</keyword>
<evidence type="ECO:0000313" key="7">
    <source>
        <dbReference type="Proteomes" id="UP000051660"/>
    </source>
</evidence>
<keyword evidence="4" id="KW-0503">Monooxygenase</keyword>
<dbReference type="STRING" id="722472.SAMN05444321_4423"/>
<organism evidence="6 7">
    <name type="scientific">Bradyrhizobium lablabi</name>
    <dbReference type="NCBI Taxonomy" id="722472"/>
    <lineage>
        <taxon>Bacteria</taxon>
        <taxon>Pseudomonadati</taxon>
        <taxon>Pseudomonadota</taxon>
        <taxon>Alphaproteobacteria</taxon>
        <taxon>Hyphomicrobiales</taxon>
        <taxon>Nitrobacteraceae</taxon>
        <taxon>Bradyrhizobium</taxon>
    </lineage>
</organism>
<dbReference type="PANTHER" id="PTHR42847:SF9">
    <property type="entry name" value="BLL6451 PROTEIN"/>
    <property type="match status" value="1"/>
</dbReference>
<dbReference type="Pfam" id="PF00296">
    <property type="entry name" value="Bac_luciferase"/>
    <property type="match status" value="1"/>
</dbReference>
<gene>
    <name evidence="6" type="ORF">CQ14_00880</name>
</gene>
<dbReference type="SUPFAM" id="SSF51679">
    <property type="entry name" value="Bacterial luciferase-like"/>
    <property type="match status" value="1"/>
</dbReference>
<dbReference type="AlphaFoldDB" id="A0A0R3MXF8"/>
<dbReference type="PANTHER" id="PTHR42847">
    <property type="entry name" value="ALKANESULFONATE MONOOXYGENASE"/>
    <property type="match status" value="1"/>
</dbReference>
<evidence type="ECO:0000313" key="6">
    <source>
        <dbReference type="EMBL" id="KRR22879.1"/>
    </source>
</evidence>
<sequence length="357" mass="39333">MPARIIGMIGTQQEGVAVHLIKGQISRQWVIDFTRLHEQWNYDSVLVGYYASAAEGFAIALYAADHTERIKFLIAHRPGSVAPALAARQVATFDQLTQGRMALHIIAGTSDADQASEGDFLPKNDRYRRAGEYLEVMQKLWTSDRPIDHKGEFYRVEGGFSDIKPHQQPYPPLFFGGSSGGALEMGAKHCDVFAIFGEPLKETRERVQDFRRRAAAYGRNVGFNMSLRPIMADTEGAAWDKANALLADVERKTGAAPQPTNHSAERLLGYAARGDVHDERLWMGIARATGAPGNTSCLVGTPEQIAAAVLEYYRLGIHSFLLRGFENPHDTMAIGRDLIPLIKQGALAIDRQAEAAE</sequence>
<dbReference type="GO" id="GO:0046306">
    <property type="term" value="P:alkanesulfonate catabolic process"/>
    <property type="evidence" value="ECO:0007669"/>
    <property type="project" value="TreeGrafter"/>
</dbReference>
<keyword evidence="2" id="KW-0288">FMN</keyword>
<evidence type="ECO:0000256" key="4">
    <source>
        <dbReference type="ARBA" id="ARBA00023033"/>
    </source>
</evidence>
<accession>A0A0R3MXF8</accession>
<keyword evidence="1" id="KW-0285">Flavoprotein</keyword>
<evidence type="ECO:0000256" key="1">
    <source>
        <dbReference type="ARBA" id="ARBA00022630"/>
    </source>
</evidence>
<dbReference type="InterPro" id="IPR011251">
    <property type="entry name" value="Luciferase-like_dom"/>
</dbReference>